<protein>
    <submittedName>
        <fullName evidence="2">Uncharacterized protein</fullName>
    </submittedName>
</protein>
<evidence type="ECO:0000313" key="2">
    <source>
        <dbReference type="EMBL" id="KAK9035663.1"/>
    </source>
</evidence>
<dbReference type="EMBL" id="JBBPBN010000006">
    <property type="protein sequence ID" value="KAK9035663.1"/>
    <property type="molecule type" value="Genomic_DNA"/>
</dbReference>
<dbReference type="Proteomes" id="UP001396334">
    <property type="component" value="Unassembled WGS sequence"/>
</dbReference>
<feature type="region of interest" description="Disordered" evidence="1">
    <location>
        <begin position="1"/>
        <end position="39"/>
    </location>
</feature>
<reference evidence="2 3" key="1">
    <citation type="journal article" date="2024" name="G3 (Bethesda)">
        <title>Genome assembly of Hibiscus sabdariffa L. provides insights into metabolisms of medicinal natural products.</title>
        <authorList>
            <person name="Kim T."/>
        </authorList>
    </citation>
    <scope>NUCLEOTIDE SEQUENCE [LARGE SCALE GENOMIC DNA]</scope>
    <source>
        <strain evidence="2">TK-2024</strain>
        <tissue evidence="2">Old leaves</tissue>
    </source>
</reference>
<evidence type="ECO:0000313" key="3">
    <source>
        <dbReference type="Proteomes" id="UP001396334"/>
    </source>
</evidence>
<accession>A0ABR2TER1</accession>
<sequence>MGEDHDLDQGERLEASEGSEGSSSMQNQNCHPMITRSKRGNGLSSVLTAAVCSRRPCLMLRVPLSLDVGPTSPSHQSQCCHVVTP</sequence>
<gene>
    <name evidence="2" type="ORF">V6N11_077697</name>
</gene>
<proteinExistence type="predicted"/>
<comment type="caution">
    <text evidence="2">The sequence shown here is derived from an EMBL/GenBank/DDBJ whole genome shotgun (WGS) entry which is preliminary data.</text>
</comment>
<name>A0ABR2TER1_9ROSI</name>
<keyword evidence="3" id="KW-1185">Reference proteome</keyword>
<evidence type="ECO:0000256" key="1">
    <source>
        <dbReference type="SAM" id="MobiDB-lite"/>
    </source>
</evidence>
<organism evidence="2 3">
    <name type="scientific">Hibiscus sabdariffa</name>
    <name type="common">roselle</name>
    <dbReference type="NCBI Taxonomy" id="183260"/>
    <lineage>
        <taxon>Eukaryota</taxon>
        <taxon>Viridiplantae</taxon>
        <taxon>Streptophyta</taxon>
        <taxon>Embryophyta</taxon>
        <taxon>Tracheophyta</taxon>
        <taxon>Spermatophyta</taxon>
        <taxon>Magnoliopsida</taxon>
        <taxon>eudicotyledons</taxon>
        <taxon>Gunneridae</taxon>
        <taxon>Pentapetalae</taxon>
        <taxon>rosids</taxon>
        <taxon>malvids</taxon>
        <taxon>Malvales</taxon>
        <taxon>Malvaceae</taxon>
        <taxon>Malvoideae</taxon>
        <taxon>Hibiscus</taxon>
    </lineage>
</organism>